<dbReference type="InterPro" id="IPR029032">
    <property type="entry name" value="AhpD-like"/>
</dbReference>
<organism evidence="2 3">
    <name type="scientific">Sphingobium yanoikuyae</name>
    <name type="common">Sphingomonas yanoikuyae</name>
    <dbReference type="NCBI Taxonomy" id="13690"/>
    <lineage>
        <taxon>Bacteria</taxon>
        <taxon>Pseudomonadati</taxon>
        <taxon>Pseudomonadota</taxon>
        <taxon>Alphaproteobacteria</taxon>
        <taxon>Sphingomonadales</taxon>
        <taxon>Sphingomonadaceae</taxon>
        <taxon>Sphingobium</taxon>
    </lineage>
</organism>
<dbReference type="eggNOG" id="COG0599">
    <property type="taxonomic scope" value="Bacteria"/>
</dbReference>
<dbReference type="Proteomes" id="UP000028534">
    <property type="component" value="Unassembled WGS sequence"/>
</dbReference>
<dbReference type="EMBL" id="JGVR01000002">
    <property type="protein sequence ID" value="KEZ21154.1"/>
    <property type="molecule type" value="Genomic_DNA"/>
</dbReference>
<evidence type="ECO:0000259" key="1">
    <source>
        <dbReference type="Pfam" id="PF02627"/>
    </source>
</evidence>
<feature type="domain" description="Carboxymuconolactone decarboxylase-like" evidence="1">
    <location>
        <begin position="165"/>
        <end position="242"/>
    </location>
</feature>
<comment type="caution">
    <text evidence="2">The sequence shown here is derived from an EMBL/GenBank/DDBJ whole genome shotgun (WGS) entry which is preliminary data.</text>
</comment>
<accession>A0A084ET62</accession>
<protein>
    <submittedName>
        <fullName evidence="2">Putative gamma-carboxymuconolactone decarboxylase subunit like protein</fullName>
    </submittedName>
</protein>
<feature type="domain" description="Carboxymuconolactone decarboxylase-like" evidence="1">
    <location>
        <begin position="32"/>
        <end position="106"/>
    </location>
</feature>
<evidence type="ECO:0000313" key="2">
    <source>
        <dbReference type="EMBL" id="KEZ21154.1"/>
    </source>
</evidence>
<dbReference type="InterPro" id="IPR003779">
    <property type="entry name" value="CMD-like"/>
</dbReference>
<proteinExistence type="predicted"/>
<sequence length="269" mass="28749">MSLCDPAARSALGSSLQAELTGRDGAAPRSPVAESWRDFIYAEIWSRPGLDRRARFLIALASAAGADAPADRLDGYVRGAMATGALTQAELREAALHVAVYSGWDKGGAIDAAIDRVEAELGLAPVLLAPIRHEPWDAEQRMEQGFAEFRAVMTFDGPRVGNGLPYLQDGILNFVFGEMWCRPGLDQRSRRFLTLVGVADSAATVPIASHFHAAMASGNCTAAELNEFVLQYAVHAGWPKASVIQGVVLEMAGKVAKGLAWNENEGGKQ</sequence>
<name>A0A084ET62_SPHYA</name>
<dbReference type="SUPFAM" id="SSF69118">
    <property type="entry name" value="AhpD-like"/>
    <property type="match status" value="1"/>
</dbReference>
<dbReference type="RefSeq" id="WP_037516737.1">
    <property type="nucleotide sequence ID" value="NZ_JGVR01000002.1"/>
</dbReference>
<dbReference type="PATRIC" id="fig|13690.10.peg.630"/>
<dbReference type="Gene3D" id="1.20.1290.10">
    <property type="entry name" value="AhpD-like"/>
    <property type="match status" value="1"/>
</dbReference>
<dbReference type="PANTHER" id="PTHR33570:SF2">
    <property type="entry name" value="CARBOXYMUCONOLACTONE DECARBOXYLASE-LIKE DOMAIN-CONTAINING PROTEIN"/>
    <property type="match status" value="1"/>
</dbReference>
<reference evidence="2 3" key="1">
    <citation type="submission" date="2014-03" db="EMBL/GenBank/DDBJ databases">
        <title>Genome sequence of Sphingobium yanoikuyae B1.</title>
        <authorList>
            <person name="Gan H.M."/>
            <person name="Gan H.Y."/>
            <person name="Savka M.A."/>
        </authorList>
    </citation>
    <scope>NUCLEOTIDE SEQUENCE [LARGE SCALE GENOMIC DNA]</scope>
    <source>
        <strain evidence="2 3">B1</strain>
    </source>
</reference>
<dbReference type="Pfam" id="PF02627">
    <property type="entry name" value="CMD"/>
    <property type="match status" value="2"/>
</dbReference>
<gene>
    <name evidence="2" type="ORF">CP98_00604</name>
</gene>
<dbReference type="PANTHER" id="PTHR33570">
    <property type="entry name" value="4-CARBOXYMUCONOLACTONE DECARBOXYLASE FAMILY PROTEIN"/>
    <property type="match status" value="1"/>
</dbReference>
<evidence type="ECO:0000313" key="3">
    <source>
        <dbReference type="Proteomes" id="UP000028534"/>
    </source>
</evidence>
<dbReference type="GO" id="GO:0051920">
    <property type="term" value="F:peroxiredoxin activity"/>
    <property type="evidence" value="ECO:0007669"/>
    <property type="project" value="InterPro"/>
</dbReference>
<dbReference type="InterPro" id="IPR052512">
    <property type="entry name" value="4CMD/NDH-1_regulator"/>
</dbReference>
<dbReference type="STRING" id="13690.AX777_18095"/>
<dbReference type="AlphaFoldDB" id="A0A084ET62"/>